<dbReference type="InterPro" id="IPR050298">
    <property type="entry name" value="Gram-neg_bact_OMP"/>
</dbReference>
<sequence>MKKTLLLASIAAAFTTPAMAENTIYGDFRASVLTGDMAGATDSAFVNNASRIGIKGSQGEGDLKAIYHIEMGANNDAATTPLTSRFYFAGLQGSMGKLIYGRLSTPYKMTGVKQDPFYDTSAGTANGGSNYGSSNLINGFSENSFAYYSPKMGGLTFNASYSMSETAGVDAGAGVGVEYAAGGMKFGVNHMMLDKNGTTPVAGSANIDSATRVYAGANMGALNVNLSYEMLDDAGDTTLTQINATYNATKSMKLAASYGMVDSDNAAATGRHADGDNITVGAFYNVLPKTTVHALYTNTDFTSAAQTDRDGVALGVKQAF</sequence>
<evidence type="ECO:0000256" key="4">
    <source>
        <dbReference type="ARBA" id="ARBA00022452"/>
    </source>
</evidence>
<gene>
    <name evidence="13" type="ORF">THMIRHAS_12150</name>
</gene>
<dbReference type="GO" id="GO:0009279">
    <property type="term" value="C:cell outer membrane"/>
    <property type="evidence" value="ECO:0007669"/>
    <property type="project" value="UniProtKB-SubCell"/>
</dbReference>
<dbReference type="PANTHER" id="PTHR34501:SF9">
    <property type="entry name" value="MAJOR OUTER MEMBRANE PROTEIN P.IA"/>
    <property type="match status" value="1"/>
</dbReference>
<dbReference type="SUPFAM" id="SSF56935">
    <property type="entry name" value="Porins"/>
    <property type="match status" value="1"/>
</dbReference>
<dbReference type="Gene3D" id="2.40.160.10">
    <property type="entry name" value="Porin"/>
    <property type="match status" value="1"/>
</dbReference>
<dbReference type="Pfam" id="PF13609">
    <property type="entry name" value="Porin_4"/>
    <property type="match status" value="1"/>
</dbReference>
<keyword evidence="10" id="KW-0998">Cell outer membrane</keyword>
<evidence type="ECO:0000313" key="14">
    <source>
        <dbReference type="Proteomes" id="UP000501726"/>
    </source>
</evidence>
<feature type="domain" description="Porin" evidence="12">
    <location>
        <begin position="9"/>
        <end position="319"/>
    </location>
</feature>
<comment type="subcellular location">
    <subcellularLocation>
        <location evidence="1">Cell outer membrane</location>
        <topology evidence="1">Multi-pass membrane protein</topology>
    </subcellularLocation>
</comment>
<evidence type="ECO:0000256" key="2">
    <source>
        <dbReference type="ARBA" id="ARBA00011233"/>
    </source>
</evidence>
<comment type="subunit">
    <text evidence="2">Homotrimer.</text>
</comment>
<name>A0A6F8PUL9_9GAMM</name>
<protein>
    <recommendedName>
        <fullName evidence="12">Porin domain-containing protein</fullName>
    </recommendedName>
</protein>
<keyword evidence="14" id="KW-1185">Reference proteome</keyword>
<accession>A0A6F8PUL9</accession>
<evidence type="ECO:0000256" key="6">
    <source>
        <dbReference type="ARBA" id="ARBA00022729"/>
    </source>
</evidence>
<dbReference type="InterPro" id="IPR023614">
    <property type="entry name" value="Porin_dom_sf"/>
</dbReference>
<evidence type="ECO:0000256" key="5">
    <source>
        <dbReference type="ARBA" id="ARBA00022692"/>
    </source>
</evidence>
<keyword evidence="8" id="KW-0626">Porin</keyword>
<dbReference type="EMBL" id="AP021889">
    <property type="protein sequence ID" value="BBP45842.1"/>
    <property type="molecule type" value="Genomic_DNA"/>
</dbReference>
<evidence type="ECO:0000256" key="10">
    <source>
        <dbReference type="ARBA" id="ARBA00023237"/>
    </source>
</evidence>
<dbReference type="GO" id="GO:0015288">
    <property type="term" value="F:porin activity"/>
    <property type="evidence" value="ECO:0007669"/>
    <property type="project" value="UniProtKB-KW"/>
</dbReference>
<evidence type="ECO:0000256" key="9">
    <source>
        <dbReference type="ARBA" id="ARBA00023136"/>
    </source>
</evidence>
<evidence type="ECO:0000313" key="13">
    <source>
        <dbReference type="EMBL" id="BBP45842.1"/>
    </source>
</evidence>
<dbReference type="KEGG" id="tse:THMIRHAS_12150"/>
<keyword evidence="4" id="KW-1134">Transmembrane beta strand</keyword>
<dbReference type="AlphaFoldDB" id="A0A6F8PUL9"/>
<evidence type="ECO:0000256" key="8">
    <source>
        <dbReference type="ARBA" id="ARBA00023114"/>
    </source>
</evidence>
<dbReference type="PANTHER" id="PTHR34501">
    <property type="entry name" value="PROTEIN YDDL-RELATED"/>
    <property type="match status" value="1"/>
</dbReference>
<reference evidence="14" key="1">
    <citation type="submission" date="2019-11" db="EMBL/GenBank/DDBJ databases">
        <title>Isolation and characterization of two novel species in the genus Thiomicrorhabdus.</title>
        <authorList>
            <person name="Mochizuki J."/>
            <person name="Kojima H."/>
            <person name="Fukui M."/>
        </authorList>
    </citation>
    <scope>NUCLEOTIDE SEQUENCE [LARGE SCALE GENOMIC DNA]</scope>
    <source>
        <strain evidence="14">aks77</strain>
    </source>
</reference>
<dbReference type="GO" id="GO:0006811">
    <property type="term" value="P:monoatomic ion transport"/>
    <property type="evidence" value="ECO:0007669"/>
    <property type="project" value="UniProtKB-KW"/>
</dbReference>
<dbReference type="GO" id="GO:0046930">
    <property type="term" value="C:pore complex"/>
    <property type="evidence" value="ECO:0007669"/>
    <property type="project" value="UniProtKB-KW"/>
</dbReference>
<keyword evidence="6 11" id="KW-0732">Signal</keyword>
<evidence type="ECO:0000256" key="11">
    <source>
        <dbReference type="SAM" id="SignalP"/>
    </source>
</evidence>
<keyword evidence="3" id="KW-0813">Transport</keyword>
<keyword evidence="7" id="KW-0406">Ion transport</keyword>
<organism evidence="13 14">
    <name type="scientific">Thiosulfatimonas sediminis</name>
    <dbReference type="NCBI Taxonomy" id="2675054"/>
    <lineage>
        <taxon>Bacteria</taxon>
        <taxon>Pseudomonadati</taxon>
        <taxon>Pseudomonadota</taxon>
        <taxon>Gammaproteobacteria</taxon>
        <taxon>Thiotrichales</taxon>
        <taxon>Piscirickettsiaceae</taxon>
        <taxon>Thiosulfatimonas</taxon>
    </lineage>
</organism>
<evidence type="ECO:0000256" key="1">
    <source>
        <dbReference type="ARBA" id="ARBA00004571"/>
    </source>
</evidence>
<dbReference type="RefSeq" id="WP_173271909.1">
    <property type="nucleotide sequence ID" value="NZ_AP021889.1"/>
</dbReference>
<evidence type="ECO:0000256" key="7">
    <source>
        <dbReference type="ARBA" id="ARBA00023065"/>
    </source>
</evidence>
<dbReference type="CDD" id="cd00342">
    <property type="entry name" value="gram_neg_porins"/>
    <property type="match status" value="1"/>
</dbReference>
<feature type="chain" id="PRO_5026213467" description="Porin domain-containing protein" evidence="11">
    <location>
        <begin position="21"/>
        <end position="320"/>
    </location>
</feature>
<keyword evidence="5" id="KW-0812">Transmembrane</keyword>
<keyword evidence="9" id="KW-0472">Membrane</keyword>
<dbReference type="Proteomes" id="UP000501726">
    <property type="component" value="Chromosome"/>
</dbReference>
<feature type="signal peptide" evidence="11">
    <location>
        <begin position="1"/>
        <end position="20"/>
    </location>
</feature>
<dbReference type="InterPro" id="IPR033900">
    <property type="entry name" value="Gram_neg_porin_domain"/>
</dbReference>
<evidence type="ECO:0000256" key="3">
    <source>
        <dbReference type="ARBA" id="ARBA00022448"/>
    </source>
</evidence>
<evidence type="ECO:0000259" key="12">
    <source>
        <dbReference type="Pfam" id="PF13609"/>
    </source>
</evidence>
<proteinExistence type="predicted"/>